<gene>
    <name evidence="3" type="ORF">RCL2_002304500</name>
</gene>
<dbReference type="Pfam" id="PF07707">
    <property type="entry name" value="BACK"/>
    <property type="match status" value="1"/>
</dbReference>
<dbReference type="PANTHER" id="PTHR45774">
    <property type="entry name" value="BTB/POZ DOMAIN-CONTAINING"/>
    <property type="match status" value="1"/>
</dbReference>
<accession>A0A8H3M097</accession>
<comment type="caution">
    <text evidence="3">The sequence shown here is derived from an EMBL/GenBank/DDBJ whole genome shotgun (WGS) entry which is preliminary data.</text>
</comment>
<dbReference type="EMBL" id="BLAL01000250">
    <property type="protein sequence ID" value="GES96414.1"/>
    <property type="molecule type" value="Genomic_DNA"/>
</dbReference>
<dbReference type="Gene3D" id="3.30.710.10">
    <property type="entry name" value="Potassium Channel Kv1.1, Chain A"/>
    <property type="match status" value="1"/>
</dbReference>
<dbReference type="SUPFAM" id="SSF54695">
    <property type="entry name" value="POZ domain"/>
    <property type="match status" value="1"/>
</dbReference>
<dbReference type="PANTHER" id="PTHR45774:SF3">
    <property type="entry name" value="BTB (POZ) DOMAIN-CONTAINING 2B-RELATED"/>
    <property type="match status" value="1"/>
</dbReference>
<evidence type="ECO:0000313" key="4">
    <source>
        <dbReference type="Proteomes" id="UP000615446"/>
    </source>
</evidence>
<feature type="domain" description="BTB" evidence="2">
    <location>
        <begin position="26"/>
        <end position="100"/>
    </location>
</feature>
<dbReference type="AlphaFoldDB" id="A0A8H3M097"/>
<dbReference type="OrthoDB" id="1022638at2759"/>
<dbReference type="Gene3D" id="1.25.40.420">
    <property type="match status" value="1"/>
</dbReference>
<dbReference type="SMART" id="SM00225">
    <property type="entry name" value="BTB"/>
    <property type="match status" value="1"/>
</dbReference>
<dbReference type="InterPro" id="IPR000210">
    <property type="entry name" value="BTB/POZ_dom"/>
</dbReference>
<organism evidence="3 4">
    <name type="scientific">Rhizophagus clarus</name>
    <dbReference type="NCBI Taxonomy" id="94130"/>
    <lineage>
        <taxon>Eukaryota</taxon>
        <taxon>Fungi</taxon>
        <taxon>Fungi incertae sedis</taxon>
        <taxon>Mucoromycota</taxon>
        <taxon>Glomeromycotina</taxon>
        <taxon>Glomeromycetes</taxon>
        <taxon>Glomerales</taxon>
        <taxon>Glomeraceae</taxon>
        <taxon>Rhizophagus</taxon>
    </lineage>
</organism>
<dbReference type="Pfam" id="PF00651">
    <property type="entry name" value="BTB"/>
    <property type="match status" value="1"/>
</dbReference>
<dbReference type="Proteomes" id="UP000615446">
    <property type="component" value="Unassembled WGS sequence"/>
</dbReference>
<evidence type="ECO:0000313" key="3">
    <source>
        <dbReference type="EMBL" id="GES96414.1"/>
    </source>
</evidence>
<name>A0A8H3M097_9GLOM</name>
<proteinExistence type="predicted"/>
<reference evidence="3" key="1">
    <citation type="submission" date="2019-10" db="EMBL/GenBank/DDBJ databases">
        <title>Conservation and host-specific expression of non-tandemly repeated heterogenous ribosome RNA gene in arbuscular mycorrhizal fungi.</title>
        <authorList>
            <person name="Maeda T."/>
            <person name="Kobayashi Y."/>
            <person name="Nakagawa T."/>
            <person name="Ezawa T."/>
            <person name="Yamaguchi K."/>
            <person name="Bino T."/>
            <person name="Nishimoto Y."/>
            <person name="Shigenobu S."/>
            <person name="Kawaguchi M."/>
        </authorList>
    </citation>
    <scope>NUCLEOTIDE SEQUENCE</scope>
    <source>
        <strain evidence="3">HR1</strain>
    </source>
</reference>
<protein>
    <submittedName>
        <fullName evidence="3">BTB/POZ protein</fullName>
    </submittedName>
</protein>
<dbReference type="InterPro" id="IPR011705">
    <property type="entry name" value="BACK"/>
</dbReference>
<evidence type="ECO:0000259" key="2">
    <source>
        <dbReference type="PROSITE" id="PS50097"/>
    </source>
</evidence>
<feature type="region of interest" description="Disordered" evidence="1">
    <location>
        <begin position="344"/>
        <end position="381"/>
    </location>
</feature>
<dbReference type="PROSITE" id="PS50097">
    <property type="entry name" value="BTB"/>
    <property type="match status" value="1"/>
</dbReference>
<evidence type="ECO:0000256" key="1">
    <source>
        <dbReference type="SAM" id="MobiDB-lite"/>
    </source>
</evidence>
<sequence length="445" mass="52462">MDDKDSNLSQKLSQNLLEILNDEEYYDIIIEVGNDPNIKIFRAHMVILDYRSSYLRRILATNKKKIDETLMVQIKLPNILPEIFHIILRYIYGGKLSLEDYDNLDIIKILIASNELNLQELVTYIQSFMIKNKADWMEQNFNLIYQTSFENKSFLELQGYCIDLMCNAPDKIFKSLDFISIPEKILVALIQSDNLQMSEIQIWEYVLKWGLAQNPGLSSNPSNYSKNDFATLKNTLQQCMPFIRFHGLTSKEFANNILPYKKVLPDDLYKGLLESFLGLQSDSKLNYQSKPRTSKKAYRSVPIPPIHSAPPPAIPYYSEYPVTNVNSLKQNINETREINDPLFTKIQPSTKNPNYDEGEEPFLKHKKRNRRRRRKSKKFTPRIEDPYEEKLSSWNTEEFKNTRCVEERIKNTWKKPVNNKWEEPANDTWNIYVPGWNSETYEYWK</sequence>
<feature type="compositionally biased region" description="Basic residues" evidence="1">
    <location>
        <begin position="364"/>
        <end position="380"/>
    </location>
</feature>
<dbReference type="InterPro" id="IPR011333">
    <property type="entry name" value="SKP1/BTB/POZ_sf"/>
</dbReference>